<evidence type="ECO:0000313" key="2">
    <source>
        <dbReference type="EMBL" id="MBR7838412.1"/>
    </source>
</evidence>
<gene>
    <name evidence="2" type="ORF">KDL01_34405</name>
</gene>
<name>A0A941EUL4_9ACTN</name>
<dbReference type="EMBL" id="JAGSOG010000287">
    <property type="protein sequence ID" value="MBR7838412.1"/>
    <property type="molecule type" value="Genomic_DNA"/>
</dbReference>
<reference evidence="2" key="1">
    <citation type="submission" date="2021-04" db="EMBL/GenBank/DDBJ databases">
        <title>Genome based classification of Actinospica acidithermotolerans sp. nov., an actinobacterium isolated from an Indonesian hot spring.</title>
        <authorList>
            <person name="Kusuma A.B."/>
            <person name="Putra K.E."/>
            <person name="Nafisah S."/>
            <person name="Loh J."/>
            <person name="Nouioui I."/>
            <person name="Goodfellow M."/>
        </authorList>
    </citation>
    <scope>NUCLEOTIDE SEQUENCE</scope>
    <source>
        <strain evidence="2">CSCA 57</strain>
    </source>
</reference>
<accession>A0A941EUL4</accession>
<feature type="transmembrane region" description="Helical" evidence="1">
    <location>
        <begin position="41"/>
        <end position="61"/>
    </location>
</feature>
<organism evidence="2 3">
    <name type="scientific">Actinospica durhamensis</name>
    <dbReference type="NCBI Taxonomy" id="1508375"/>
    <lineage>
        <taxon>Bacteria</taxon>
        <taxon>Bacillati</taxon>
        <taxon>Actinomycetota</taxon>
        <taxon>Actinomycetes</taxon>
        <taxon>Catenulisporales</taxon>
        <taxon>Actinospicaceae</taxon>
        <taxon>Actinospica</taxon>
    </lineage>
</organism>
<protein>
    <submittedName>
        <fullName evidence="2">Uncharacterized protein</fullName>
    </submittedName>
</protein>
<proteinExistence type="predicted"/>
<keyword evidence="1" id="KW-0472">Membrane</keyword>
<keyword evidence="3" id="KW-1185">Reference proteome</keyword>
<dbReference type="Proteomes" id="UP000675781">
    <property type="component" value="Unassembled WGS sequence"/>
</dbReference>
<dbReference type="AlphaFoldDB" id="A0A941EUL4"/>
<evidence type="ECO:0000256" key="1">
    <source>
        <dbReference type="SAM" id="Phobius"/>
    </source>
</evidence>
<comment type="caution">
    <text evidence="2">The sequence shown here is derived from an EMBL/GenBank/DDBJ whole genome shotgun (WGS) entry which is preliminary data.</text>
</comment>
<evidence type="ECO:0000313" key="3">
    <source>
        <dbReference type="Proteomes" id="UP000675781"/>
    </source>
</evidence>
<dbReference type="RefSeq" id="WP_212532869.1">
    <property type="nucleotide sequence ID" value="NZ_JAGSOG010000287.1"/>
</dbReference>
<sequence>MPESFDRLLADMARSAVSETRPPLAAQVRRRGKQLTVRRRVLGSAVAFAAVCGVVAGGLMAKMPGIGQGTSVVPGTTYSGLPSTAAGPVTSSTLAAPGPLSTAGASSAAGSGLVQGLWKRSDGTVGYLIIYPTGLAGTSQYAGIGITSSGSFPLCYGRISTAPPDGGAYSITDVSCGGDLVSGMTLSYGDTAGHTLRVHMPSSSGGSAADVLYAEDQAALSVGATAAPTAVAGTWTDSAGSVTLAAGGTVGWSVASHGSLQTGSGTVAGYFDGGMVVNVLCATGSGVCGVLQLQFDAGLGRLTVIGGDGPQVFTRKN</sequence>
<keyword evidence="1" id="KW-1133">Transmembrane helix</keyword>
<keyword evidence="1" id="KW-0812">Transmembrane</keyword>